<reference evidence="2" key="1">
    <citation type="journal article" date="2021" name="Proc. Natl. Acad. Sci. U.S.A.">
        <title>A Catalog of Tens of Thousands of Viruses from Human Metagenomes Reveals Hidden Associations with Chronic Diseases.</title>
        <authorList>
            <person name="Tisza M.J."/>
            <person name="Buck C.B."/>
        </authorList>
    </citation>
    <scope>NUCLEOTIDE SEQUENCE</scope>
    <source>
        <strain evidence="2">Ctai52</strain>
    </source>
</reference>
<evidence type="ECO:0000313" key="2">
    <source>
        <dbReference type="EMBL" id="DAG05397.1"/>
    </source>
</evidence>
<sequence length="100" mass="11432">MIDYYTVLGMVLACLIAIVGVYVTVKNNAEREKKPIDELNINIVKLTVAIENMKESDQIRDRRINKHGEEIDNLNKVVNLHELRLNKIDDCNLLKNKGGN</sequence>
<keyword evidence="1" id="KW-1133">Transmembrane helix</keyword>
<keyword evidence="1" id="KW-0472">Membrane</keyword>
<evidence type="ECO:0000256" key="1">
    <source>
        <dbReference type="SAM" id="Phobius"/>
    </source>
</evidence>
<proteinExistence type="predicted"/>
<accession>A0A8S5VF73</accession>
<feature type="transmembrane region" description="Helical" evidence="1">
    <location>
        <begin position="6"/>
        <end position="25"/>
    </location>
</feature>
<keyword evidence="1" id="KW-0812">Transmembrane</keyword>
<organism evidence="2">
    <name type="scientific">Myoviridae sp. ctai52</name>
    <dbReference type="NCBI Taxonomy" id="2825134"/>
    <lineage>
        <taxon>Viruses</taxon>
        <taxon>Duplodnaviria</taxon>
        <taxon>Heunggongvirae</taxon>
        <taxon>Uroviricota</taxon>
        <taxon>Caudoviricetes</taxon>
    </lineage>
</organism>
<name>A0A8S5VF73_9CAUD</name>
<protein>
    <submittedName>
        <fullName evidence="2">Uncharacterized protein</fullName>
    </submittedName>
</protein>
<dbReference type="EMBL" id="BK016258">
    <property type="protein sequence ID" value="DAG05397.1"/>
    <property type="molecule type" value="Genomic_DNA"/>
</dbReference>